<proteinExistence type="inferred from homology"/>
<dbReference type="GO" id="GO:0003774">
    <property type="term" value="F:cytoskeletal motor activity"/>
    <property type="evidence" value="ECO:0007669"/>
    <property type="project" value="InterPro"/>
</dbReference>
<evidence type="ECO:0000256" key="5">
    <source>
        <dbReference type="NCBIfam" id="TIGR00205"/>
    </source>
</evidence>
<dbReference type="PRINTS" id="PR01006">
    <property type="entry name" value="FLGHOOKFLIE"/>
</dbReference>
<dbReference type="KEGG" id="lpav:PLANPX_3628"/>
<keyword evidence="8" id="KW-1185">Reference proteome</keyword>
<accession>A0A5K7XI92</accession>
<dbReference type="PANTHER" id="PTHR34653:SF1">
    <property type="entry name" value="FLAGELLAR HOOK-BASAL BODY COMPLEX PROTEIN FLIE"/>
    <property type="match status" value="1"/>
</dbReference>
<protein>
    <recommendedName>
        <fullName evidence="4 5">Flagellar hook-basal body complex protein FliE</fullName>
    </recommendedName>
</protein>
<dbReference type="GO" id="GO:0071973">
    <property type="term" value="P:bacterial-type flagellum-dependent cell motility"/>
    <property type="evidence" value="ECO:0007669"/>
    <property type="project" value="InterPro"/>
</dbReference>
<sequence length="100" mass="10883">MTSIQSTTQSFTPLLSPSMNSPTAGEANGSFKSALLKSIDDVNSMQMDADKAVETLMTGGDADPAAVLTAVQKADLAFRMMMQMRNKMMQVYQEVKDIRI</sequence>
<gene>
    <name evidence="4" type="primary">fliE</name>
    <name evidence="7" type="ORF">PLANPX_3628</name>
</gene>
<evidence type="ECO:0000256" key="2">
    <source>
        <dbReference type="ARBA" id="ARBA00009272"/>
    </source>
</evidence>
<dbReference type="AlphaFoldDB" id="A0A5K7XI92"/>
<dbReference type="HAMAP" id="MF_00724">
    <property type="entry name" value="FliE"/>
    <property type="match status" value="1"/>
</dbReference>
<dbReference type="GO" id="GO:0009425">
    <property type="term" value="C:bacterial-type flagellum basal body"/>
    <property type="evidence" value="ECO:0007669"/>
    <property type="project" value="UniProtKB-SubCell"/>
</dbReference>
<name>A0A5K7XI92_9BACT</name>
<dbReference type="InterPro" id="IPR001624">
    <property type="entry name" value="FliE"/>
</dbReference>
<evidence type="ECO:0000313" key="7">
    <source>
        <dbReference type="EMBL" id="BBO34016.1"/>
    </source>
</evidence>
<evidence type="ECO:0000256" key="6">
    <source>
        <dbReference type="SAM" id="MobiDB-lite"/>
    </source>
</evidence>
<dbReference type="NCBIfam" id="TIGR00205">
    <property type="entry name" value="fliE"/>
    <property type="match status" value="1"/>
</dbReference>
<feature type="region of interest" description="Disordered" evidence="6">
    <location>
        <begin position="1"/>
        <end position="27"/>
    </location>
</feature>
<evidence type="ECO:0000256" key="3">
    <source>
        <dbReference type="ARBA" id="ARBA00023143"/>
    </source>
</evidence>
<evidence type="ECO:0000313" key="8">
    <source>
        <dbReference type="Proteomes" id="UP000326837"/>
    </source>
</evidence>
<dbReference type="Proteomes" id="UP000326837">
    <property type="component" value="Chromosome"/>
</dbReference>
<dbReference type="Pfam" id="PF02049">
    <property type="entry name" value="FliE"/>
    <property type="match status" value="1"/>
</dbReference>
<feature type="compositionally biased region" description="Polar residues" evidence="6">
    <location>
        <begin position="1"/>
        <end position="23"/>
    </location>
</feature>
<organism evidence="7 8">
    <name type="scientific">Lacipirellula parvula</name>
    <dbReference type="NCBI Taxonomy" id="2650471"/>
    <lineage>
        <taxon>Bacteria</taxon>
        <taxon>Pseudomonadati</taxon>
        <taxon>Planctomycetota</taxon>
        <taxon>Planctomycetia</taxon>
        <taxon>Pirellulales</taxon>
        <taxon>Lacipirellulaceae</taxon>
        <taxon>Lacipirellula</taxon>
    </lineage>
</organism>
<dbReference type="EMBL" id="AP021861">
    <property type="protein sequence ID" value="BBO34016.1"/>
    <property type="molecule type" value="Genomic_DNA"/>
</dbReference>
<comment type="subcellular location">
    <subcellularLocation>
        <location evidence="1 4">Bacterial flagellum basal body</location>
    </subcellularLocation>
</comment>
<dbReference type="RefSeq" id="WP_152099671.1">
    <property type="nucleotide sequence ID" value="NZ_AP021861.1"/>
</dbReference>
<evidence type="ECO:0000256" key="1">
    <source>
        <dbReference type="ARBA" id="ARBA00004117"/>
    </source>
</evidence>
<reference evidence="8" key="1">
    <citation type="submission" date="2019-10" db="EMBL/GenBank/DDBJ databases">
        <title>Lacipirellula parvula gen. nov., sp. nov., representing a lineage of planctomycetes widespread in freshwater anoxic habitats, and description of the family Lacipirellulaceae.</title>
        <authorList>
            <person name="Dedysh S.N."/>
            <person name="Kulichevskaya I.S."/>
            <person name="Beletsky A.V."/>
            <person name="Rakitin A.L."/>
            <person name="Mardanov A.V."/>
            <person name="Ivanova A.A."/>
            <person name="Saltykova V.X."/>
            <person name="Rijpstra W.I.C."/>
            <person name="Sinninghe Damste J.S."/>
            <person name="Ravin N.V."/>
        </authorList>
    </citation>
    <scope>NUCLEOTIDE SEQUENCE [LARGE SCALE GENOMIC DNA]</scope>
    <source>
        <strain evidence="8">PX69</strain>
    </source>
</reference>
<evidence type="ECO:0000256" key="4">
    <source>
        <dbReference type="HAMAP-Rule" id="MF_00724"/>
    </source>
</evidence>
<dbReference type="PANTHER" id="PTHR34653">
    <property type="match status" value="1"/>
</dbReference>
<keyword evidence="3 4" id="KW-0975">Bacterial flagellum</keyword>
<comment type="similarity">
    <text evidence="2 4">Belongs to the FliE family.</text>
</comment>
<dbReference type="GO" id="GO:0005198">
    <property type="term" value="F:structural molecule activity"/>
    <property type="evidence" value="ECO:0007669"/>
    <property type="project" value="UniProtKB-UniRule"/>
</dbReference>